<protein>
    <recommendedName>
        <fullName evidence="10">Type II secretion system protein K</fullName>
    </recommendedName>
</protein>
<evidence type="ECO:0000259" key="11">
    <source>
        <dbReference type="Pfam" id="PF21687"/>
    </source>
</evidence>
<evidence type="ECO:0000256" key="2">
    <source>
        <dbReference type="ARBA" id="ARBA00007246"/>
    </source>
</evidence>
<dbReference type="Gene3D" id="1.10.40.60">
    <property type="entry name" value="EpsJ-like"/>
    <property type="match status" value="2"/>
</dbReference>
<dbReference type="InterPro" id="IPR038072">
    <property type="entry name" value="GspK_central_sf"/>
</dbReference>
<dbReference type="InterPro" id="IPR005628">
    <property type="entry name" value="GspK"/>
</dbReference>
<keyword evidence="4 10" id="KW-1003">Cell membrane</keyword>
<dbReference type="PIRSF" id="PIRSF002786">
    <property type="entry name" value="XcpX"/>
    <property type="match status" value="1"/>
</dbReference>
<dbReference type="NCBIfam" id="NF037980">
    <property type="entry name" value="T2SS_GspK"/>
    <property type="match status" value="1"/>
</dbReference>
<keyword evidence="13" id="KW-1185">Reference proteome</keyword>
<dbReference type="InParanoid" id="A0A1B4XGC5"/>
<evidence type="ECO:0000256" key="10">
    <source>
        <dbReference type="PIRNR" id="PIRNR002786"/>
    </source>
</evidence>
<dbReference type="SUPFAM" id="SSF81585">
    <property type="entry name" value="PsbU/PolX domain-like"/>
    <property type="match status" value="1"/>
</dbReference>
<dbReference type="Proteomes" id="UP000243180">
    <property type="component" value="Chromosome"/>
</dbReference>
<keyword evidence="3 10" id="KW-0813">Transport</keyword>
<proteinExistence type="inferred from homology"/>
<accession>A0A1B4XGC5</accession>
<feature type="domain" description="T2SS protein K first SAM-like" evidence="11">
    <location>
        <begin position="109"/>
        <end position="210"/>
    </location>
</feature>
<evidence type="ECO:0000256" key="5">
    <source>
        <dbReference type="ARBA" id="ARBA00022519"/>
    </source>
</evidence>
<reference evidence="12 13" key="1">
    <citation type="submission" date="2015-05" db="EMBL/GenBank/DDBJ databases">
        <title>Complete genome sequence of a sulfur-oxidizing gammaproteobacterium strain HA5.</title>
        <authorList>
            <person name="Miura A."/>
            <person name="Kojima H."/>
            <person name="Fukui M."/>
        </authorList>
    </citation>
    <scope>NUCLEOTIDE SEQUENCE [LARGE SCALE GENOMIC DNA]</scope>
    <source>
        <strain evidence="12 13">HA5</strain>
    </source>
</reference>
<dbReference type="GO" id="GO:0005886">
    <property type="term" value="C:plasma membrane"/>
    <property type="evidence" value="ECO:0007669"/>
    <property type="project" value="UniProtKB-SubCell"/>
</dbReference>
<name>A0A1B4XGC5_9GAMM</name>
<evidence type="ECO:0000313" key="13">
    <source>
        <dbReference type="Proteomes" id="UP000243180"/>
    </source>
</evidence>
<dbReference type="SUPFAM" id="SSF158544">
    <property type="entry name" value="GspK insert domain-like"/>
    <property type="match status" value="1"/>
</dbReference>
<keyword evidence="5 10" id="KW-0997">Cell inner membrane</keyword>
<dbReference type="PANTHER" id="PTHR38831:SF1">
    <property type="entry name" value="TYPE II SECRETION SYSTEM PROTEIN K-RELATED"/>
    <property type="match status" value="1"/>
</dbReference>
<keyword evidence="9 10" id="KW-0472">Membrane</keyword>
<organism evidence="12 13">
    <name type="scientific">Sulfuricaulis limicola</name>
    <dbReference type="NCBI Taxonomy" id="1620215"/>
    <lineage>
        <taxon>Bacteria</taxon>
        <taxon>Pseudomonadati</taxon>
        <taxon>Pseudomonadota</taxon>
        <taxon>Gammaproteobacteria</taxon>
        <taxon>Acidiferrobacterales</taxon>
        <taxon>Acidiferrobacteraceae</taxon>
        <taxon>Sulfuricaulis</taxon>
    </lineage>
</organism>
<dbReference type="AlphaFoldDB" id="A0A1B4XGC5"/>
<comment type="similarity">
    <text evidence="2 10">Belongs to the GSP K family.</text>
</comment>
<gene>
    <name evidence="12" type="ORF">SCL_1561</name>
</gene>
<dbReference type="PANTHER" id="PTHR38831">
    <property type="entry name" value="TYPE II SECRETION SYSTEM PROTEIN K"/>
    <property type="match status" value="1"/>
</dbReference>
<sequence length="334" mass="36279">MARPTAAPVSRQRGLALITAMLVVAIAAATAAYLSLDQQIWSRQAQNLTDRAQAEVVRDGALEWAITILAKDAKDNPESDNLTEDWAKDLPPLAVEGGQVAGKIHDAQGRFNLNNLVRGGKPSPPDIGAFRYLLQSLSIDPNLTDAVIDWIDADSNASAAGAEDIDYLQMQTPYRAANQPFQSIEELRLVRGFTREMVDKLRNFVTALPQPTAINVNTADKKVLEALLYPSPIMAENLAKGAPYKSIADIRAKNPQLPSDPNTIAPYGVQSTYYEVEITTLFGRYQRNTEALIQRGAGSAGFRILWLSQRLPYRPAASEPSSAENPVPAAGGNI</sequence>
<evidence type="ECO:0000256" key="6">
    <source>
        <dbReference type="ARBA" id="ARBA00022692"/>
    </source>
</evidence>
<evidence type="ECO:0000256" key="1">
    <source>
        <dbReference type="ARBA" id="ARBA00004533"/>
    </source>
</evidence>
<evidence type="ECO:0000256" key="4">
    <source>
        <dbReference type="ARBA" id="ARBA00022475"/>
    </source>
</evidence>
<evidence type="ECO:0000313" key="12">
    <source>
        <dbReference type="EMBL" id="BAV33866.1"/>
    </source>
</evidence>
<evidence type="ECO:0000256" key="8">
    <source>
        <dbReference type="ARBA" id="ARBA00022989"/>
    </source>
</evidence>
<comment type="subcellular location">
    <subcellularLocation>
        <location evidence="1 10">Cell inner membrane</location>
    </subcellularLocation>
</comment>
<dbReference type="FunCoup" id="A0A1B4XGC5">
    <property type="interactions" value="43"/>
</dbReference>
<keyword evidence="6" id="KW-0812">Transmembrane</keyword>
<dbReference type="InterPro" id="IPR049031">
    <property type="entry name" value="T2SSK_SAM-like_1st"/>
</dbReference>
<dbReference type="GO" id="GO:0009306">
    <property type="term" value="P:protein secretion"/>
    <property type="evidence" value="ECO:0007669"/>
    <property type="project" value="InterPro"/>
</dbReference>
<keyword evidence="8" id="KW-1133">Transmembrane helix</keyword>
<dbReference type="Gene3D" id="3.30.1300.30">
    <property type="entry name" value="GSPII I/J protein-like"/>
    <property type="match status" value="1"/>
</dbReference>
<evidence type="ECO:0000256" key="9">
    <source>
        <dbReference type="ARBA" id="ARBA00023136"/>
    </source>
</evidence>
<dbReference type="Pfam" id="PF21687">
    <property type="entry name" value="T2SSK_1st"/>
    <property type="match status" value="1"/>
</dbReference>
<dbReference type="InterPro" id="IPR045584">
    <property type="entry name" value="Pilin-like"/>
</dbReference>
<evidence type="ECO:0000256" key="3">
    <source>
        <dbReference type="ARBA" id="ARBA00022448"/>
    </source>
</evidence>
<evidence type="ECO:0000256" key="7">
    <source>
        <dbReference type="ARBA" id="ARBA00022927"/>
    </source>
</evidence>
<dbReference type="SUPFAM" id="SSF54523">
    <property type="entry name" value="Pili subunits"/>
    <property type="match status" value="1"/>
</dbReference>
<dbReference type="KEGG" id="slim:SCL_1561"/>
<dbReference type="OrthoDB" id="9788973at2"/>
<dbReference type="EMBL" id="AP014879">
    <property type="protein sequence ID" value="BAV33866.1"/>
    <property type="molecule type" value="Genomic_DNA"/>
</dbReference>
<keyword evidence="7" id="KW-0653">Protein transport</keyword>